<sequence length="69" mass="7591">MPPVNWPPEAAAIFKGTALAGDGVVEVDVQAQHPTWFFVTVGIFVELWRRADISLAAEMCTHMDDSCLM</sequence>
<proteinExistence type="predicted"/>
<gene>
    <name evidence="1" type="ORF">KP22_18585</name>
</gene>
<reference evidence="1 2" key="1">
    <citation type="submission" date="2014-08" db="EMBL/GenBank/DDBJ databases">
        <title>Genome sequences of NCPPB Pectobacterium isolates.</title>
        <authorList>
            <person name="Glover R.H."/>
            <person name="Sapp M."/>
            <person name="Elphinstone J."/>
        </authorList>
    </citation>
    <scope>NUCLEOTIDE SEQUENCE [LARGE SCALE GENOMIC DNA]</scope>
    <source>
        <strain evidence="1 2">NCPPB 2795</strain>
    </source>
</reference>
<name>A0A093RPY5_9GAMM</name>
<evidence type="ECO:0000313" key="2">
    <source>
        <dbReference type="Proteomes" id="UP000032874"/>
    </source>
</evidence>
<evidence type="ECO:0000313" key="1">
    <source>
        <dbReference type="EMBL" id="KFX02499.1"/>
    </source>
</evidence>
<dbReference type="Proteomes" id="UP000032874">
    <property type="component" value="Unassembled WGS sequence"/>
</dbReference>
<organism evidence="1 2">
    <name type="scientific">Pectobacterium betavasculorum</name>
    <dbReference type="NCBI Taxonomy" id="55207"/>
    <lineage>
        <taxon>Bacteria</taxon>
        <taxon>Pseudomonadati</taxon>
        <taxon>Pseudomonadota</taxon>
        <taxon>Gammaproteobacteria</taxon>
        <taxon>Enterobacterales</taxon>
        <taxon>Pectobacteriaceae</taxon>
        <taxon>Pectobacterium</taxon>
    </lineage>
</organism>
<comment type="caution">
    <text evidence="1">The sequence shown here is derived from an EMBL/GenBank/DDBJ whole genome shotgun (WGS) entry which is preliminary data.</text>
</comment>
<protein>
    <submittedName>
        <fullName evidence="1">Uncharacterized protein</fullName>
    </submittedName>
</protein>
<accession>A0A093RPY5</accession>
<dbReference type="EMBL" id="JQHM01000014">
    <property type="protein sequence ID" value="KFX02499.1"/>
    <property type="molecule type" value="Genomic_DNA"/>
</dbReference>
<dbReference type="AlphaFoldDB" id="A0A093RPY5"/>